<dbReference type="InterPro" id="IPR002060">
    <property type="entry name" value="Squ/phyt_synthse"/>
</dbReference>
<dbReference type="InterPro" id="IPR011876">
    <property type="entry name" value="IsopentenylPP_isomerase_typ1"/>
</dbReference>
<dbReference type="GO" id="GO:0045338">
    <property type="term" value="P:farnesyl diphosphate metabolic process"/>
    <property type="evidence" value="ECO:0007669"/>
    <property type="project" value="InterPro"/>
</dbReference>
<evidence type="ECO:0000256" key="1">
    <source>
        <dbReference type="ARBA" id="ARBA00004826"/>
    </source>
</evidence>
<feature type="domain" description="Nudix hydrolase" evidence="9">
    <location>
        <begin position="75"/>
        <end position="239"/>
    </location>
</feature>
<protein>
    <recommendedName>
        <fullName evidence="3">isopentenyl-diphosphate Delta-isomerase</fullName>
        <ecNumber evidence="3">5.3.3.2</ecNumber>
    </recommendedName>
</protein>
<evidence type="ECO:0000313" key="11">
    <source>
        <dbReference type="Proteomes" id="UP001515480"/>
    </source>
</evidence>
<dbReference type="SUPFAM" id="SSF55811">
    <property type="entry name" value="Nudix"/>
    <property type="match status" value="1"/>
</dbReference>
<sequence length="801" mass="89147">MTDGSAVSKRHPGESQKGMCPAATPAPPMEYGVGMSQDDFMKKDECLIVNYNDEITGYDNKYNVHKFVRGQPKGIVHRAFSVMLFDAEGKLLLQQRAAEKITFPQVWTNTCCSHPLYGQTPSEVDAPGVDPVGVKRAAVRKLRHELGIKAGALSVDRFKYMGRVHYWAADCLTHGPAAPWGEHEIDYLLLYQLQPGEVLELDPHPEEVMAVDWVTAEELQARMADPALGFPLWSPWFRVIVREKLLNWWNDLDATWKLPPEENIFRFDAFPEHVKADGSHAGKSATELGDIGSAERELQWASEERRALCLRMEVQARRRDLSRSASGGVKQGAYGKVIAHKHSKIDQLMRFSEVSAALYLKFIPGAMKNNLKTAGDDDLKFCDEKLGQVSRSFAAVIRQLPSELAKDILVFYLVLRALDTIEDDMEAFKDSPKAKCEHLKAFGEKYLGDESWTMDGVGEGSEKELLQNFNIVSRFFNRLPKGSQDVIRDITIKMGHGMASYVTVDLGQGTVDMAAYARYCHMVAGLVGEGLTRAFISRKLESEDIAGQGEMVWPFCKKPKECDGKTLGLANSMGLFLQKTNIIRDYLEDYVDARAFWPQEAWKKFARTSELGELARPTAFGAGLERYPFAFDANSDPQGASIVGKGARTSSVNCLNFLVADALELVPDALAYLGNLKTPEVFQFCAIPQVMAIATLESCFDNPQVFTGVVKIRKGLAARLMIDSADQNGVHFWFNKLAKRIITRTPPDDPSKTKIVAAAERIIELTDVKARLWKTSFLASHGVIAILALMLACIVAFLLAR</sequence>
<proteinExistence type="inferred from homology"/>
<dbReference type="InterPro" id="IPR000086">
    <property type="entry name" value="NUDIX_hydrolase_dom"/>
</dbReference>
<dbReference type="Gene3D" id="3.90.79.10">
    <property type="entry name" value="Nucleoside Triphosphate Pyrophosphohydrolase"/>
    <property type="match status" value="1"/>
</dbReference>
<dbReference type="Gene3D" id="1.10.600.10">
    <property type="entry name" value="Farnesyl Diphosphate Synthase"/>
    <property type="match status" value="1"/>
</dbReference>
<keyword evidence="6" id="KW-0413">Isomerase</keyword>
<dbReference type="GO" id="GO:0008299">
    <property type="term" value="P:isoprenoid biosynthetic process"/>
    <property type="evidence" value="ECO:0007669"/>
    <property type="project" value="UniProtKB-KW"/>
</dbReference>
<comment type="pathway">
    <text evidence="1">Isoprenoid biosynthesis; dimethylallyl diphosphate biosynthesis; dimethylallyl diphosphate from isopentenyl diphosphate: step 1/1.</text>
</comment>
<evidence type="ECO:0000256" key="8">
    <source>
        <dbReference type="SAM" id="Phobius"/>
    </source>
</evidence>
<dbReference type="GO" id="GO:0051996">
    <property type="term" value="F:squalene synthase [NAD(P)H] activity"/>
    <property type="evidence" value="ECO:0007669"/>
    <property type="project" value="InterPro"/>
</dbReference>
<organism evidence="10 11">
    <name type="scientific">Prymnesium parvum</name>
    <name type="common">Toxic golden alga</name>
    <dbReference type="NCBI Taxonomy" id="97485"/>
    <lineage>
        <taxon>Eukaryota</taxon>
        <taxon>Haptista</taxon>
        <taxon>Haptophyta</taxon>
        <taxon>Prymnesiophyceae</taxon>
        <taxon>Prymnesiales</taxon>
        <taxon>Prymnesiaceae</taxon>
        <taxon>Prymnesium</taxon>
    </lineage>
</organism>
<dbReference type="NCBIfam" id="TIGR02150">
    <property type="entry name" value="IPP_isom_1"/>
    <property type="match status" value="1"/>
</dbReference>
<feature type="transmembrane region" description="Helical" evidence="8">
    <location>
        <begin position="778"/>
        <end position="800"/>
    </location>
</feature>
<evidence type="ECO:0000256" key="6">
    <source>
        <dbReference type="ARBA" id="ARBA00023235"/>
    </source>
</evidence>
<evidence type="ECO:0000256" key="4">
    <source>
        <dbReference type="ARBA" id="ARBA00022679"/>
    </source>
</evidence>
<comment type="similarity">
    <text evidence="2">Belongs to the IPP isomerase type 1 family.</text>
</comment>
<dbReference type="Proteomes" id="UP001515480">
    <property type="component" value="Unassembled WGS sequence"/>
</dbReference>
<evidence type="ECO:0000259" key="9">
    <source>
        <dbReference type="PROSITE" id="PS51462"/>
    </source>
</evidence>
<accession>A0AB34K4N7</accession>
<keyword evidence="8" id="KW-1133">Transmembrane helix</keyword>
<evidence type="ECO:0000256" key="5">
    <source>
        <dbReference type="ARBA" id="ARBA00023229"/>
    </source>
</evidence>
<evidence type="ECO:0000313" key="10">
    <source>
        <dbReference type="EMBL" id="KAL1528041.1"/>
    </source>
</evidence>
<keyword evidence="11" id="KW-1185">Reference proteome</keyword>
<dbReference type="InterPro" id="IPR019845">
    <property type="entry name" value="Squalene/phytoene_synthase_CS"/>
</dbReference>
<keyword evidence="4" id="KW-0808">Transferase</keyword>
<feature type="region of interest" description="Disordered" evidence="7">
    <location>
        <begin position="1"/>
        <end position="25"/>
    </location>
</feature>
<evidence type="ECO:0000256" key="2">
    <source>
        <dbReference type="ARBA" id="ARBA00007579"/>
    </source>
</evidence>
<comment type="caution">
    <text evidence="10">The sequence shown here is derived from an EMBL/GenBank/DDBJ whole genome shotgun (WGS) entry which is preliminary data.</text>
</comment>
<keyword evidence="5" id="KW-0414">Isoprene biosynthesis</keyword>
<dbReference type="CDD" id="cd00683">
    <property type="entry name" value="Trans_IPPS_HH"/>
    <property type="match status" value="1"/>
</dbReference>
<dbReference type="PANTHER" id="PTHR11626:SF2">
    <property type="entry name" value="SQUALENE SYNTHASE"/>
    <property type="match status" value="1"/>
</dbReference>
<evidence type="ECO:0000256" key="3">
    <source>
        <dbReference type="ARBA" id="ARBA00012057"/>
    </source>
</evidence>
<dbReference type="EMBL" id="JBGBPQ010000002">
    <property type="protein sequence ID" value="KAL1528041.1"/>
    <property type="molecule type" value="Genomic_DNA"/>
</dbReference>
<dbReference type="Pfam" id="PF00494">
    <property type="entry name" value="SQS_PSY"/>
    <property type="match status" value="1"/>
</dbReference>
<keyword evidence="8" id="KW-0812">Transmembrane</keyword>
<dbReference type="EC" id="5.3.3.2" evidence="3"/>
<dbReference type="PROSITE" id="PS51462">
    <property type="entry name" value="NUDIX"/>
    <property type="match status" value="1"/>
</dbReference>
<dbReference type="Pfam" id="PF00293">
    <property type="entry name" value="NUDIX"/>
    <property type="match status" value="1"/>
</dbReference>
<dbReference type="AlphaFoldDB" id="A0AB34K4N7"/>
<keyword evidence="8" id="KW-0472">Membrane</keyword>
<gene>
    <name evidence="10" type="ORF">AB1Y20_009410</name>
</gene>
<reference evidence="10 11" key="1">
    <citation type="journal article" date="2024" name="Science">
        <title>Giant polyketide synthase enzymes in the biosynthesis of giant marine polyether toxins.</title>
        <authorList>
            <person name="Fallon T.R."/>
            <person name="Shende V.V."/>
            <person name="Wierzbicki I.H."/>
            <person name="Pendleton A.L."/>
            <person name="Watervoot N.F."/>
            <person name="Auber R.P."/>
            <person name="Gonzalez D.J."/>
            <person name="Wisecaver J.H."/>
            <person name="Moore B.S."/>
        </authorList>
    </citation>
    <scope>NUCLEOTIDE SEQUENCE [LARGE SCALE GENOMIC DNA]</scope>
    <source>
        <strain evidence="10 11">12B1</strain>
    </source>
</reference>
<dbReference type="GO" id="GO:0005789">
    <property type="term" value="C:endoplasmic reticulum membrane"/>
    <property type="evidence" value="ECO:0007669"/>
    <property type="project" value="TreeGrafter"/>
</dbReference>
<dbReference type="InterPro" id="IPR015797">
    <property type="entry name" value="NUDIX_hydrolase-like_dom_sf"/>
</dbReference>
<name>A0AB34K4N7_PRYPA</name>
<dbReference type="GO" id="GO:0004452">
    <property type="term" value="F:isopentenyl-diphosphate delta-isomerase activity"/>
    <property type="evidence" value="ECO:0007669"/>
    <property type="project" value="UniProtKB-EC"/>
</dbReference>
<evidence type="ECO:0000256" key="7">
    <source>
        <dbReference type="SAM" id="MobiDB-lite"/>
    </source>
</evidence>
<dbReference type="InterPro" id="IPR044844">
    <property type="entry name" value="Trans_IPPS_euk-type"/>
</dbReference>
<dbReference type="SUPFAM" id="SSF48576">
    <property type="entry name" value="Terpenoid synthases"/>
    <property type="match status" value="1"/>
</dbReference>
<dbReference type="SFLD" id="SFLDS00005">
    <property type="entry name" value="Isoprenoid_Synthase_Type_I"/>
    <property type="match status" value="1"/>
</dbReference>
<dbReference type="PANTHER" id="PTHR11626">
    <property type="entry name" value="FARNESYL-DIPHOSPHATE FARNESYLTRANSFERASE"/>
    <property type="match status" value="1"/>
</dbReference>
<dbReference type="SFLD" id="SFLDG01018">
    <property type="entry name" value="Squalene/Phytoene_Synthase_Lik"/>
    <property type="match status" value="1"/>
</dbReference>
<dbReference type="PROSITE" id="PS01045">
    <property type="entry name" value="SQUALEN_PHYTOEN_SYN_2"/>
    <property type="match status" value="1"/>
</dbReference>
<dbReference type="CDD" id="cd02885">
    <property type="entry name" value="NUDIX_IPP_Isomerase"/>
    <property type="match status" value="1"/>
</dbReference>
<dbReference type="InterPro" id="IPR033904">
    <property type="entry name" value="Trans_IPPS_HH"/>
</dbReference>
<dbReference type="InterPro" id="IPR008949">
    <property type="entry name" value="Isoprenoid_synthase_dom_sf"/>
</dbReference>